<feature type="region of interest" description="Disordered" evidence="1">
    <location>
        <begin position="453"/>
        <end position="508"/>
    </location>
</feature>
<proteinExistence type="predicted"/>
<feature type="compositionally biased region" description="Basic and acidic residues" evidence="1">
    <location>
        <begin position="484"/>
        <end position="493"/>
    </location>
</feature>
<dbReference type="InterPro" id="IPR000210">
    <property type="entry name" value="BTB/POZ_dom"/>
</dbReference>
<dbReference type="AlphaFoldDB" id="A0A3N4ILX6"/>
<evidence type="ECO:0000259" key="2">
    <source>
        <dbReference type="PROSITE" id="PS50097"/>
    </source>
</evidence>
<feature type="domain" description="BTB" evidence="2">
    <location>
        <begin position="96"/>
        <end position="171"/>
    </location>
</feature>
<evidence type="ECO:0000313" key="4">
    <source>
        <dbReference type="Proteomes" id="UP000275078"/>
    </source>
</evidence>
<evidence type="ECO:0000256" key="1">
    <source>
        <dbReference type="SAM" id="MobiDB-lite"/>
    </source>
</evidence>
<sequence>MEATLDTSSSADGTEYTSDTGPPTPTSSCFPDFESDKHHSGDNTPTIRSRSASVTDTSTLCPSGSLEGLSKDEKLPEQKDEERQPEIVVHNIVPFTDATLELYVDEGDTSKPDGILHRYRVSRGVLTLVSAYFRSLPSSAWEKNIRLDDIDPDMLLLTLQMLHHQYAKLPKGGFSTSLQAFKFVKIIDKLGLVGCVYPKCLKWVDAWIMPLLSEAYVAYVLQYEERLERAIEFISSGISVLSDASDGLPEISYNDVRFVSKDYRRDELKRMFKPRTSDRLSHSFSYADLPSEIRKRAEDLRQKKVNSVKALLTTTMTSLLHKRQQNCRHWPTIIEKYSNRTSPQDGSVSAQCDMMQLGHLLYTLKDLNINPSDDKSNVWHDSIENIEKTLSAIGTQYLDDGSDLSHVGCSWVHNLDELRRTSFEKGFSDNYRFYRSSGGLGYYGGEWRSESMREKHRKAQAARKREHEAAMKASRSPRSRPRSYPKEAVDKAMNESTKSMRKRHSWSTDGNEEYDTGFLTASFRRIREKVPECSMIDKEIWNAAVSEFSITRYRFQDLDKTRFTAAEMEEYFCHVWSRCEKEQERRKWAVDEAMEKYRKQLEEKEKGKGNGMGLDDVVLTNSIR</sequence>
<dbReference type="EMBL" id="ML119655">
    <property type="protein sequence ID" value="RPA85140.1"/>
    <property type="molecule type" value="Genomic_DNA"/>
</dbReference>
<dbReference type="Proteomes" id="UP000275078">
    <property type="component" value="Unassembled WGS sequence"/>
</dbReference>
<keyword evidence="4" id="KW-1185">Reference proteome</keyword>
<feature type="compositionally biased region" description="Polar residues" evidence="1">
    <location>
        <begin position="1"/>
        <end position="16"/>
    </location>
</feature>
<organism evidence="3 4">
    <name type="scientific">Ascobolus immersus RN42</name>
    <dbReference type="NCBI Taxonomy" id="1160509"/>
    <lineage>
        <taxon>Eukaryota</taxon>
        <taxon>Fungi</taxon>
        <taxon>Dikarya</taxon>
        <taxon>Ascomycota</taxon>
        <taxon>Pezizomycotina</taxon>
        <taxon>Pezizomycetes</taxon>
        <taxon>Pezizales</taxon>
        <taxon>Ascobolaceae</taxon>
        <taxon>Ascobolus</taxon>
    </lineage>
</organism>
<dbReference type="PROSITE" id="PS50097">
    <property type="entry name" value="BTB"/>
    <property type="match status" value="1"/>
</dbReference>
<evidence type="ECO:0000313" key="3">
    <source>
        <dbReference type="EMBL" id="RPA85140.1"/>
    </source>
</evidence>
<gene>
    <name evidence="3" type="ORF">BJ508DRAFT_412272</name>
</gene>
<protein>
    <recommendedName>
        <fullName evidence="2">BTB domain-containing protein</fullName>
    </recommendedName>
</protein>
<name>A0A3N4ILX6_ASCIM</name>
<feature type="compositionally biased region" description="Basic and acidic residues" evidence="1">
    <location>
        <begin position="69"/>
        <end position="85"/>
    </location>
</feature>
<feature type="compositionally biased region" description="Polar residues" evidence="1">
    <location>
        <begin position="42"/>
        <end position="62"/>
    </location>
</feature>
<accession>A0A3N4ILX6</accession>
<reference evidence="3 4" key="1">
    <citation type="journal article" date="2018" name="Nat. Ecol. Evol.">
        <title>Pezizomycetes genomes reveal the molecular basis of ectomycorrhizal truffle lifestyle.</title>
        <authorList>
            <person name="Murat C."/>
            <person name="Payen T."/>
            <person name="Noel B."/>
            <person name="Kuo A."/>
            <person name="Morin E."/>
            <person name="Chen J."/>
            <person name="Kohler A."/>
            <person name="Krizsan K."/>
            <person name="Balestrini R."/>
            <person name="Da Silva C."/>
            <person name="Montanini B."/>
            <person name="Hainaut M."/>
            <person name="Levati E."/>
            <person name="Barry K.W."/>
            <person name="Belfiori B."/>
            <person name="Cichocki N."/>
            <person name="Clum A."/>
            <person name="Dockter R.B."/>
            <person name="Fauchery L."/>
            <person name="Guy J."/>
            <person name="Iotti M."/>
            <person name="Le Tacon F."/>
            <person name="Lindquist E.A."/>
            <person name="Lipzen A."/>
            <person name="Malagnac F."/>
            <person name="Mello A."/>
            <person name="Molinier V."/>
            <person name="Miyauchi S."/>
            <person name="Poulain J."/>
            <person name="Riccioni C."/>
            <person name="Rubini A."/>
            <person name="Sitrit Y."/>
            <person name="Splivallo R."/>
            <person name="Traeger S."/>
            <person name="Wang M."/>
            <person name="Zifcakova L."/>
            <person name="Wipf D."/>
            <person name="Zambonelli A."/>
            <person name="Paolocci F."/>
            <person name="Nowrousian M."/>
            <person name="Ottonello S."/>
            <person name="Baldrian P."/>
            <person name="Spatafora J.W."/>
            <person name="Henrissat B."/>
            <person name="Nagy L.G."/>
            <person name="Aury J.M."/>
            <person name="Wincker P."/>
            <person name="Grigoriev I.V."/>
            <person name="Bonfante P."/>
            <person name="Martin F.M."/>
        </authorList>
    </citation>
    <scope>NUCLEOTIDE SEQUENCE [LARGE SCALE GENOMIC DNA]</scope>
    <source>
        <strain evidence="3 4">RN42</strain>
    </source>
</reference>
<feature type="region of interest" description="Disordered" evidence="1">
    <location>
        <begin position="1"/>
        <end position="85"/>
    </location>
</feature>